<evidence type="ECO:0008006" key="3">
    <source>
        <dbReference type="Google" id="ProtNLM"/>
    </source>
</evidence>
<dbReference type="Proteomes" id="UP000470404">
    <property type="component" value="Unassembled WGS sequence"/>
</dbReference>
<keyword evidence="2" id="KW-1185">Reference proteome</keyword>
<dbReference type="RefSeq" id="WP_067594295.1">
    <property type="nucleotide sequence ID" value="NZ_JAAGNC010000188.1"/>
</dbReference>
<gene>
    <name evidence="1" type="ORF">G3I59_36740</name>
</gene>
<accession>A0ABX0C1F7</accession>
<comment type="caution">
    <text evidence="1">The sequence shown here is derived from an EMBL/GenBank/DDBJ whole genome shotgun (WGS) entry which is preliminary data.</text>
</comment>
<reference evidence="1 2" key="1">
    <citation type="submission" date="2020-01" db="EMBL/GenBank/DDBJ databases">
        <title>Insect and environment-associated Actinomycetes.</title>
        <authorList>
            <person name="Currrie C."/>
            <person name="Chevrette M."/>
            <person name="Carlson C."/>
            <person name="Stubbendieck R."/>
            <person name="Wendt-Pienkowski E."/>
        </authorList>
    </citation>
    <scope>NUCLEOTIDE SEQUENCE [LARGE SCALE GENOMIC DNA]</scope>
    <source>
        <strain evidence="1 2">SID8386</strain>
    </source>
</reference>
<organism evidence="1 2">
    <name type="scientific">Amycolatopsis rubida</name>
    <dbReference type="NCBI Taxonomy" id="112413"/>
    <lineage>
        <taxon>Bacteria</taxon>
        <taxon>Bacillati</taxon>
        <taxon>Actinomycetota</taxon>
        <taxon>Actinomycetes</taxon>
        <taxon>Pseudonocardiales</taxon>
        <taxon>Pseudonocardiaceae</taxon>
        <taxon>Amycolatopsis</taxon>
    </lineage>
</organism>
<name>A0ABX0C1F7_9PSEU</name>
<sequence>MANKFLTPKQIASASIAALTQQTVLAGTAWRDAEADFTGKQGDTVTVRTDTVVGPARTFNRSENKPIVIDDAEEKSVDVKLDTYLYKGINLPDEQLTLQVKDFTKQVATPQAKSVAIGVESMVAGQMNALSSTITVKADGTDLHTQLIHARALLNKAGVPFDQRWFAVSSELESMLLNDPQKRLVPVDASGSPQALRDAIIGRLYGFTVLPSNYLADGSGVAYHTTAFPLVTRALEVPAGATFGQATTYGGFAMRLVRDYDPGYQQDRSVVSTLAGASTTTDDGSVKRAVRFTTAPAA</sequence>
<proteinExistence type="predicted"/>
<protein>
    <recommendedName>
        <fullName evidence="3">P22 coat protein-gene protein 5</fullName>
    </recommendedName>
</protein>
<evidence type="ECO:0000313" key="2">
    <source>
        <dbReference type="Proteomes" id="UP000470404"/>
    </source>
</evidence>
<evidence type="ECO:0000313" key="1">
    <source>
        <dbReference type="EMBL" id="NEC60998.1"/>
    </source>
</evidence>
<dbReference type="EMBL" id="JAAGNC010000188">
    <property type="protein sequence ID" value="NEC60998.1"/>
    <property type="molecule type" value="Genomic_DNA"/>
</dbReference>